<dbReference type="PANTHER" id="PTHR36978:SF4">
    <property type="entry name" value="P-LOOP CONTAINING NUCLEOSIDE TRIPHOSPHATE HYDROLASE PROTEIN"/>
    <property type="match status" value="1"/>
</dbReference>
<keyword evidence="2" id="KW-1133">Transmembrane helix</keyword>
<feature type="region of interest" description="Disordered" evidence="1">
    <location>
        <begin position="1"/>
        <end position="38"/>
    </location>
</feature>
<dbReference type="Proteomes" id="UP000030752">
    <property type="component" value="Unassembled WGS sequence"/>
</dbReference>
<dbReference type="PANTHER" id="PTHR36978">
    <property type="entry name" value="P-LOOP CONTAINING NUCLEOTIDE TRIPHOSPHATE HYDROLASE"/>
    <property type="match status" value="1"/>
</dbReference>
<reference evidence="3 4" key="1">
    <citation type="submission" date="2013-03" db="EMBL/GenBank/DDBJ databases">
        <title>The Genome Sequence of Phialophora europaea CBS 101466.</title>
        <authorList>
            <consortium name="The Broad Institute Genomics Platform"/>
            <person name="Cuomo C."/>
            <person name="de Hoog S."/>
            <person name="Gorbushina A."/>
            <person name="Walker B."/>
            <person name="Young S.K."/>
            <person name="Zeng Q."/>
            <person name="Gargeya S."/>
            <person name="Fitzgerald M."/>
            <person name="Haas B."/>
            <person name="Abouelleil A."/>
            <person name="Allen A.W."/>
            <person name="Alvarado L."/>
            <person name="Arachchi H.M."/>
            <person name="Berlin A.M."/>
            <person name="Chapman S.B."/>
            <person name="Gainer-Dewar J."/>
            <person name="Goldberg J."/>
            <person name="Griggs A."/>
            <person name="Gujja S."/>
            <person name="Hansen M."/>
            <person name="Howarth C."/>
            <person name="Imamovic A."/>
            <person name="Ireland A."/>
            <person name="Larimer J."/>
            <person name="McCowan C."/>
            <person name="Murphy C."/>
            <person name="Pearson M."/>
            <person name="Poon T.W."/>
            <person name="Priest M."/>
            <person name="Roberts A."/>
            <person name="Saif S."/>
            <person name="Shea T."/>
            <person name="Sisk P."/>
            <person name="Sykes S."/>
            <person name="Wortman J."/>
            <person name="Nusbaum C."/>
            <person name="Birren B."/>
        </authorList>
    </citation>
    <scope>NUCLEOTIDE SEQUENCE [LARGE SCALE GENOMIC DNA]</scope>
    <source>
        <strain evidence="3 4">CBS 101466</strain>
    </source>
</reference>
<dbReference type="Gene3D" id="3.40.50.300">
    <property type="entry name" value="P-loop containing nucleotide triphosphate hydrolases"/>
    <property type="match status" value="1"/>
</dbReference>
<keyword evidence="2" id="KW-0472">Membrane</keyword>
<sequence length="297" mass="33152">MATDRLNSAITSLATPSNPDASTALSRGQARWTKPQSRTLDTTSLGPKCLCAGLWRCQTSTLQLALETVLGAPHLPFRPSMHGSVIMTDLSLLRLAVRATKEQNPATRRKLVAQLYRGFNGSADFPGFALLPDLLDLYPDMRVVLNKRRGAAEWARSADVLRFWSSWTYVLVCGLIPMCWTHWRLYREFDALARRRFGAETDIWSAGFYDVHNEWVREECRKRGREVLEWEAGDGWAPLCGFLGVEVPPEGVGVPVSNEGKEIQALKPWAVKMGLGVWAVVLGVGAVGVWTVRWWLG</sequence>
<keyword evidence="2" id="KW-0812">Transmembrane</keyword>
<protein>
    <submittedName>
        <fullName evidence="3">Uncharacterized protein</fullName>
    </submittedName>
</protein>
<dbReference type="EMBL" id="KB822719">
    <property type="protein sequence ID" value="ETN41480.1"/>
    <property type="molecule type" value="Genomic_DNA"/>
</dbReference>
<keyword evidence="4" id="KW-1185">Reference proteome</keyword>
<dbReference type="AlphaFoldDB" id="W2RYS8"/>
<name>W2RYS8_CYPE1</name>
<dbReference type="InterPro" id="IPR027417">
    <property type="entry name" value="P-loop_NTPase"/>
</dbReference>
<dbReference type="HOGENOM" id="CLU_061199_2_1_1"/>
<evidence type="ECO:0000256" key="2">
    <source>
        <dbReference type="SAM" id="Phobius"/>
    </source>
</evidence>
<evidence type="ECO:0000313" key="4">
    <source>
        <dbReference type="Proteomes" id="UP000030752"/>
    </source>
</evidence>
<dbReference type="InterPro" id="IPR040632">
    <property type="entry name" value="Sulfotransfer_4"/>
</dbReference>
<feature type="compositionally biased region" description="Polar residues" evidence="1">
    <location>
        <begin position="1"/>
        <end position="26"/>
    </location>
</feature>
<feature type="transmembrane region" description="Helical" evidence="2">
    <location>
        <begin position="275"/>
        <end position="296"/>
    </location>
</feature>
<dbReference type="InParanoid" id="W2RYS8"/>
<dbReference type="RefSeq" id="XP_008715989.1">
    <property type="nucleotide sequence ID" value="XM_008717767.1"/>
</dbReference>
<evidence type="ECO:0000313" key="3">
    <source>
        <dbReference type="EMBL" id="ETN41480.1"/>
    </source>
</evidence>
<gene>
    <name evidence="3" type="ORF">HMPREF1541_03416</name>
</gene>
<proteinExistence type="predicted"/>
<evidence type="ECO:0000256" key="1">
    <source>
        <dbReference type="SAM" id="MobiDB-lite"/>
    </source>
</evidence>
<organism evidence="3 4">
    <name type="scientific">Cyphellophora europaea (strain CBS 101466)</name>
    <name type="common">Phialophora europaea</name>
    <dbReference type="NCBI Taxonomy" id="1220924"/>
    <lineage>
        <taxon>Eukaryota</taxon>
        <taxon>Fungi</taxon>
        <taxon>Dikarya</taxon>
        <taxon>Ascomycota</taxon>
        <taxon>Pezizomycotina</taxon>
        <taxon>Eurotiomycetes</taxon>
        <taxon>Chaetothyriomycetidae</taxon>
        <taxon>Chaetothyriales</taxon>
        <taxon>Cyphellophoraceae</taxon>
        <taxon>Cyphellophora</taxon>
    </lineage>
</organism>
<dbReference type="Pfam" id="PF17784">
    <property type="entry name" value="Sulfotransfer_4"/>
    <property type="match status" value="1"/>
</dbReference>
<feature type="transmembrane region" description="Helical" evidence="2">
    <location>
        <begin position="166"/>
        <end position="186"/>
    </location>
</feature>
<dbReference type="OrthoDB" id="408152at2759"/>
<dbReference type="VEuPathDB" id="FungiDB:HMPREF1541_03416"/>
<dbReference type="SUPFAM" id="SSF52540">
    <property type="entry name" value="P-loop containing nucleoside triphosphate hydrolases"/>
    <property type="match status" value="1"/>
</dbReference>
<accession>W2RYS8</accession>
<dbReference type="eggNOG" id="ENOG502SJ2C">
    <property type="taxonomic scope" value="Eukaryota"/>
</dbReference>
<dbReference type="GeneID" id="19970755"/>